<dbReference type="InterPro" id="IPR036322">
    <property type="entry name" value="WD40_repeat_dom_sf"/>
</dbReference>
<feature type="repeat" description="WD" evidence="3">
    <location>
        <begin position="1073"/>
        <end position="1114"/>
    </location>
</feature>
<evidence type="ECO:0000256" key="2">
    <source>
        <dbReference type="ARBA" id="ARBA00022737"/>
    </source>
</evidence>
<dbReference type="InterPro" id="IPR001680">
    <property type="entry name" value="WD40_rpt"/>
</dbReference>
<dbReference type="EMBL" id="CAACVJ010000085">
    <property type="protein sequence ID" value="VEP12985.1"/>
    <property type="molecule type" value="Genomic_DNA"/>
</dbReference>
<dbReference type="RefSeq" id="WP_144871179.1">
    <property type="nucleotide sequence ID" value="NZ_LR213926.1"/>
</dbReference>
<dbReference type="PROSITE" id="PS50294">
    <property type="entry name" value="WD_REPEATS_REGION"/>
    <property type="match status" value="14"/>
</dbReference>
<dbReference type="PANTHER" id="PTHR19879">
    <property type="entry name" value="TRANSCRIPTION INITIATION FACTOR TFIID"/>
    <property type="match status" value="1"/>
</dbReference>
<protein>
    <recommendedName>
        <fullName evidence="8">NB-ARC domain-containing protein</fullName>
    </recommendedName>
</protein>
<evidence type="ECO:0000259" key="5">
    <source>
        <dbReference type="Pfam" id="PF23414"/>
    </source>
</evidence>
<evidence type="ECO:0000256" key="1">
    <source>
        <dbReference type="ARBA" id="ARBA00022574"/>
    </source>
</evidence>
<feature type="repeat" description="WD" evidence="3">
    <location>
        <begin position="947"/>
        <end position="988"/>
    </location>
</feature>
<proteinExistence type="predicted"/>
<feature type="repeat" description="WD" evidence="3">
    <location>
        <begin position="1031"/>
        <end position="1072"/>
    </location>
</feature>
<dbReference type="InterPro" id="IPR019775">
    <property type="entry name" value="WD40_repeat_CS"/>
</dbReference>
<dbReference type="PROSITE" id="PS50231">
    <property type="entry name" value="RICIN_B_LECTIN"/>
    <property type="match status" value="1"/>
</dbReference>
<feature type="repeat" description="WD" evidence="3">
    <location>
        <begin position="779"/>
        <end position="820"/>
    </location>
</feature>
<dbReference type="InterPro" id="IPR027417">
    <property type="entry name" value="P-loop_NTPase"/>
</dbReference>
<feature type="repeat" description="WD" evidence="3">
    <location>
        <begin position="611"/>
        <end position="652"/>
    </location>
</feature>
<feature type="repeat" description="WD" evidence="3">
    <location>
        <begin position="989"/>
        <end position="1030"/>
    </location>
</feature>
<dbReference type="PRINTS" id="PR00320">
    <property type="entry name" value="GPROTEINBRPT"/>
</dbReference>
<dbReference type="PROSITE" id="PS00678">
    <property type="entry name" value="WD_REPEATS_1"/>
    <property type="match status" value="11"/>
</dbReference>
<dbReference type="Gene3D" id="3.40.50.300">
    <property type="entry name" value="P-loop containing nucleotide triphosphate hydrolases"/>
    <property type="match status" value="1"/>
</dbReference>
<dbReference type="Gene3D" id="2.130.10.10">
    <property type="entry name" value="YVTN repeat-like/Quinoprotein amine dehydrogenase"/>
    <property type="match status" value="7"/>
</dbReference>
<dbReference type="PANTHER" id="PTHR19879:SF9">
    <property type="entry name" value="TRANSCRIPTION INITIATION FACTOR TFIID SUBUNIT 5"/>
    <property type="match status" value="1"/>
</dbReference>
<keyword evidence="2" id="KW-0677">Repeat</keyword>
<dbReference type="Proteomes" id="UP000320055">
    <property type="component" value="Unassembled WGS sequence"/>
</dbReference>
<feature type="domain" description="EML-like second beta-propeller" evidence="5">
    <location>
        <begin position="914"/>
        <end position="1072"/>
    </location>
</feature>
<dbReference type="Pfam" id="PF00931">
    <property type="entry name" value="NB-ARC"/>
    <property type="match status" value="1"/>
</dbReference>
<accession>A0A563VNX8</accession>
<name>A0A563VNX8_9CYAN</name>
<dbReference type="Pfam" id="PF00400">
    <property type="entry name" value="WD40"/>
    <property type="match status" value="9"/>
</dbReference>
<evidence type="ECO:0000259" key="4">
    <source>
        <dbReference type="Pfam" id="PF00931"/>
    </source>
</evidence>
<feature type="repeat" description="WD" evidence="3">
    <location>
        <begin position="905"/>
        <end position="946"/>
    </location>
</feature>
<dbReference type="Pfam" id="PF23414">
    <property type="entry name" value="Beta-prop_EML_2"/>
    <property type="match status" value="1"/>
</dbReference>
<dbReference type="GO" id="GO:0043531">
    <property type="term" value="F:ADP binding"/>
    <property type="evidence" value="ECO:0007669"/>
    <property type="project" value="InterPro"/>
</dbReference>
<organism evidence="6 7">
    <name type="scientific">Hyella patelloides LEGE 07179</name>
    <dbReference type="NCBI Taxonomy" id="945734"/>
    <lineage>
        <taxon>Bacteria</taxon>
        <taxon>Bacillati</taxon>
        <taxon>Cyanobacteriota</taxon>
        <taxon>Cyanophyceae</taxon>
        <taxon>Pleurocapsales</taxon>
        <taxon>Hyellaceae</taxon>
        <taxon>Hyella</taxon>
    </lineage>
</organism>
<dbReference type="SUPFAM" id="SSF141571">
    <property type="entry name" value="Pentapeptide repeat-like"/>
    <property type="match status" value="1"/>
</dbReference>
<feature type="domain" description="NB-ARC" evidence="4">
    <location>
        <begin position="119"/>
        <end position="300"/>
    </location>
</feature>
<evidence type="ECO:0000256" key="3">
    <source>
        <dbReference type="PROSITE-ProRule" id="PRU00221"/>
    </source>
</evidence>
<dbReference type="FunFam" id="2.130.10.10:FF:000228">
    <property type="entry name" value="COMPASS-like H3K4 histone methylase component WDR5A"/>
    <property type="match status" value="1"/>
</dbReference>
<feature type="repeat" description="WD" evidence="3">
    <location>
        <begin position="1116"/>
        <end position="1157"/>
    </location>
</feature>
<sequence length="1190" mass="133559">MNIKKKRVRGFILSRQGWQKVQNAKIEWQFEEKQGYQVTLEEIEERAGLSTATIRKILTRDEGVDKRSIATLFSSLDLELTADDCTRPDPQKKLDSKQNPRKVDWGEAVDVSVFYGRTQELATLDRWLLEDRCRLITVIGMGGIGKTSLSVKLTQQVENEFDCIIWRTLRDAPPIQQILTNLIQFLGDRPIINTDLPESVSEKISLLINCLRSSRCLVILDNLESLLCDENRAGICSEEHQEYGELFQRVGESAHQSCVLLTTREKPKEVAFLEGESFPVRSIQLDGFEEKEGEKILKQKGLSDTDSELAELVKHYNGNPLALKIAGTTIRDLFEGNIAEFLRQDTAIFGDIRDVLTQQFQRLLNTEKKIVYWLAINREPITLEQLQEDLVDCAIKFELLDGLESLSRRCLIDKVESTATETGDVRFTLQSVVMEYVINRLIEAVCQEIVTQHPRLFRLYALVKATAKDYIKETQIRLILQPIIMRLLDVLDCQRNIEEQLNQIKVTLQESSPLQPGYTAGNILNLLCYLGTDLKGYDFSNLCIWQADLQNICLHDVSFQNANLTKSVFSETFSGIISLAFSSDGQILAAGDSNGEIRLWRVADNQPLKIFRGHTSWVTSLSFSPNDMLLASGSSDSNVKLWNMETGQCLQTLTEHQGEVWSVVFTPDGEMLASGSDDNTVRIWRTSTGECVKVFQEHTGWVISLAFSFDGNMLVSGSDDRTIRLWNFYTGECLRVFQGHQDGVRSIVFSPNNQMLVSGSDDHTLKLWDVNTGECLKTLNEHTNRVFSVALSPKGDCIASGSHDRTVKIWNINTGKCIRTFQEHSNWVFAVAFNPEGDTLASGSRDQTVKLWNFNKGQCIKTFQGYSNQVLSVCFSPDNQKLASGSQDRTIRLWNVRTGVCLKTLQGHLNWVYSVVFSPQGDRLISGSEDKTIKLWDINTNQCLKTFGGHSAGVRSVAFSRDGNILASGSDDHQVMLWDVNNGQVLRILKEHQAAIWSIAFSPDGNILASGSLDRTIKLWNIRTGECLKTLTGHETWVWSVTFSPDGNTLASSSPDGTAKFWNVSTGKCKKSFNSFMGWLLSTAFSQDGQMFAASSQDCTIKLWDAKNYELIKTFSGHESGYIWSVVFCLDSQIIASGSEDETIKLWNIKTGNCLNTLKTEGLYKDLNLGGANGLSESTRLGLKTLGIVD</sequence>
<dbReference type="SUPFAM" id="SSF52540">
    <property type="entry name" value="P-loop containing nucleoside triphosphate hydrolases"/>
    <property type="match status" value="1"/>
</dbReference>
<gene>
    <name evidence="6" type="ORF">H1P_1750010</name>
</gene>
<dbReference type="InterPro" id="IPR015943">
    <property type="entry name" value="WD40/YVTN_repeat-like_dom_sf"/>
</dbReference>
<dbReference type="InterPro" id="IPR020472">
    <property type="entry name" value="WD40_PAC1"/>
</dbReference>
<evidence type="ECO:0008006" key="8">
    <source>
        <dbReference type="Google" id="ProtNLM"/>
    </source>
</evidence>
<dbReference type="OrthoDB" id="567898at2"/>
<dbReference type="InterPro" id="IPR055442">
    <property type="entry name" value="Beta-prop_EML-like_2nd"/>
</dbReference>
<keyword evidence="7" id="KW-1185">Reference proteome</keyword>
<feature type="repeat" description="WD" evidence="3">
    <location>
        <begin position="737"/>
        <end position="778"/>
    </location>
</feature>
<dbReference type="SMART" id="SM00320">
    <property type="entry name" value="WD40"/>
    <property type="match status" value="14"/>
</dbReference>
<dbReference type="AlphaFoldDB" id="A0A563VNX8"/>
<reference evidence="6 7" key="1">
    <citation type="submission" date="2019-01" db="EMBL/GenBank/DDBJ databases">
        <authorList>
            <person name="Brito A."/>
        </authorList>
    </citation>
    <scope>NUCLEOTIDE SEQUENCE [LARGE SCALE GENOMIC DNA]</scope>
    <source>
        <strain evidence="6">1</strain>
    </source>
</reference>
<feature type="repeat" description="WD" evidence="3">
    <location>
        <begin position="653"/>
        <end position="694"/>
    </location>
</feature>
<dbReference type="InterPro" id="IPR002182">
    <property type="entry name" value="NB-ARC"/>
</dbReference>
<feature type="repeat" description="WD" evidence="3">
    <location>
        <begin position="863"/>
        <end position="904"/>
    </location>
</feature>
<evidence type="ECO:0000313" key="6">
    <source>
        <dbReference type="EMBL" id="VEP12985.1"/>
    </source>
</evidence>
<dbReference type="CDD" id="cd00200">
    <property type="entry name" value="WD40"/>
    <property type="match status" value="2"/>
</dbReference>
<feature type="repeat" description="WD" evidence="3">
    <location>
        <begin position="821"/>
        <end position="862"/>
    </location>
</feature>
<feature type="repeat" description="WD" evidence="3">
    <location>
        <begin position="695"/>
        <end position="736"/>
    </location>
</feature>
<feature type="repeat" description="WD" evidence="3">
    <location>
        <begin position="569"/>
        <end position="610"/>
    </location>
</feature>
<dbReference type="PRINTS" id="PR00364">
    <property type="entry name" value="DISEASERSIST"/>
</dbReference>
<dbReference type="PROSITE" id="PS50082">
    <property type="entry name" value="WD_REPEATS_2"/>
    <property type="match status" value="14"/>
</dbReference>
<evidence type="ECO:0000313" key="7">
    <source>
        <dbReference type="Proteomes" id="UP000320055"/>
    </source>
</evidence>
<keyword evidence="1 3" id="KW-0853">WD repeat</keyword>
<dbReference type="SUPFAM" id="SSF50978">
    <property type="entry name" value="WD40 repeat-like"/>
    <property type="match status" value="3"/>
</dbReference>